<evidence type="ECO:0000313" key="2">
    <source>
        <dbReference type="EMBL" id="WKD48395.1"/>
    </source>
</evidence>
<feature type="transmembrane region" description="Helical" evidence="1">
    <location>
        <begin position="7"/>
        <end position="29"/>
    </location>
</feature>
<gene>
    <name evidence="2" type="ORF">M8T91_10670</name>
</gene>
<name>A0ABY9EAJ9_9GAMM</name>
<feature type="transmembrane region" description="Helical" evidence="1">
    <location>
        <begin position="35"/>
        <end position="52"/>
    </location>
</feature>
<protein>
    <submittedName>
        <fullName evidence="2">Uncharacterized protein</fullName>
    </submittedName>
</protein>
<reference evidence="2 3" key="1">
    <citation type="submission" date="2022-05" db="EMBL/GenBank/DDBJ databases">
        <title>Microbulbifer sp. nov., isolated from sponge.</title>
        <authorList>
            <person name="Gao L."/>
        </authorList>
    </citation>
    <scope>NUCLEOTIDE SEQUENCE [LARGE SCALE GENOMIC DNA]</scope>
    <source>
        <strain evidence="2 3">MI-G</strain>
    </source>
</reference>
<evidence type="ECO:0000256" key="1">
    <source>
        <dbReference type="SAM" id="Phobius"/>
    </source>
</evidence>
<dbReference type="Proteomes" id="UP001321520">
    <property type="component" value="Chromosome"/>
</dbReference>
<dbReference type="EMBL" id="CP098023">
    <property type="protein sequence ID" value="WKD48395.1"/>
    <property type="molecule type" value="Genomic_DNA"/>
</dbReference>
<dbReference type="RefSeq" id="WP_301414146.1">
    <property type="nucleotide sequence ID" value="NZ_CP098023.1"/>
</dbReference>
<keyword evidence="1" id="KW-0812">Transmembrane</keyword>
<organism evidence="2 3">
    <name type="scientific">Microbulbifer spongiae</name>
    <dbReference type="NCBI Taxonomy" id="2944933"/>
    <lineage>
        <taxon>Bacteria</taxon>
        <taxon>Pseudomonadati</taxon>
        <taxon>Pseudomonadota</taxon>
        <taxon>Gammaproteobacteria</taxon>
        <taxon>Cellvibrionales</taxon>
        <taxon>Microbulbiferaceae</taxon>
        <taxon>Microbulbifer</taxon>
    </lineage>
</organism>
<keyword evidence="1" id="KW-1133">Transmembrane helix</keyword>
<sequence length="58" mass="6265">MKEKPIYPTALTIALSAVALGILMLAGVVKQSESGWVFLSTFLVANLSLWLSRKKKGS</sequence>
<accession>A0ABY9EAJ9</accession>
<proteinExistence type="predicted"/>
<evidence type="ECO:0000313" key="3">
    <source>
        <dbReference type="Proteomes" id="UP001321520"/>
    </source>
</evidence>
<keyword evidence="1" id="KW-0472">Membrane</keyword>
<keyword evidence="3" id="KW-1185">Reference proteome</keyword>